<keyword evidence="3" id="KW-1185">Reference proteome</keyword>
<dbReference type="AlphaFoldDB" id="A0A2A9HI93"/>
<evidence type="ECO:0000313" key="2">
    <source>
        <dbReference type="EMBL" id="PFG74830.1"/>
    </source>
</evidence>
<gene>
    <name evidence="2" type="ORF">A9A59_2074</name>
</gene>
<evidence type="ECO:0000313" key="3">
    <source>
        <dbReference type="Proteomes" id="UP000223071"/>
    </source>
</evidence>
<proteinExistence type="predicted"/>
<feature type="chain" id="PRO_5013378332" evidence="1">
    <location>
        <begin position="22"/>
        <end position="235"/>
    </location>
</feature>
<comment type="caution">
    <text evidence="2">The sequence shown here is derived from an EMBL/GenBank/DDBJ whole genome shotgun (WGS) entry which is preliminary data.</text>
</comment>
<name>A0A2A9HI93_TEPT2</name>
<evidence type="ECO:0000256" key="1">
    <source>
        <dbReference type="SAM" id="SignalP"/>
    </source>
</evidence>
<dbReference type="Proteomes" id="UP000223071">
    <property type="component" value="Unassembled WGS sequence"/>
</dbReference>
<keyword evidence="1" id="KW-0732">Signal</keyword>
<dbReference type="EMBL" id="PDJQ01000001">
    <property type="protein sequence ID" value="PFG74830.1"/>
    <property type="molecule type" value="Genomic_DNA"/>
</dbReference>
<protein>
    <submittedName>
        <fullName evidence="2">Uncharacterized protein</fullName>
    </submittedName>
</protein>
<accession>A0A2A9HI93</accession>
<sequence>MNVRLPSFLFAILLAAGAAMGAFSPRPDAGATTAATIYIYAGVDYGNAYLTCGWHLDCSASPIAKERGLDFIATSDPYWTARAFFHGWGFNTTASPTFIGYMLIGNDPAPGNSNCPATSVKIHNQSAYPKSGMYYIHSSAINSGSWYTLYGRNFSSGGYWNTRHVGNFAQTGSCPSAPHIMTWYASLDGTYNVLPRDPWYNCPLAAPVFPCTTATYQQLPRDLSDWIYVTQYSNP</sequence>
<reference evidence="2 3" key="1">
    <citation type="submission" date="2017-09" db="EMBL/GenBank/DDBJ databases">
        <title>Sequencing the genomes of two abundant thermophiles in Great Basin hot springs: Thermocrinis jamiesonii and novel Chloroflexi Thermoflexus hugenholtzii.</title>
        <authorList>
            <person name="Hedlund B."/>
        </authorList>
    </citation>
    <scope>NUCLEOTIDE SEQUENCE [LARGE SCALE GENOMIC DNA]</scope>
    <source>
        <strain evidence="2 3">G233</strain>
    </source>
</reference>
<feature type="signal peptide" evidence="1">
    <location>
        <begin position="1"/>
        <end position="21"/>
    </location>
</feature>
<organism evidence="2 3">
    <name type="scientific">Tepidiforma thermophila (strain KCTC 52669 / CGMCC 1.13589 / G233)</name>
    <dbReference type="NCBI Taxonomy" id="2761530"/>
    <lineage>
        <taxon>Bacteria</taxon>
        <taxon>Bacillati</taxon>
        <taxon>Chloroflexota</taxon>
        <taxon>Tepidiformia</taxon>
        <taxon>Tepidiformales</taxon>
        <taxon>Tepidiformaceae</taxon>
        <taxon>Tepidiforma</taxon>
    </lineage>
</organism>